<sequence length="201" mass="22152">MSLANYTDLVSSIGNWLKRDNLTAVIPDFIALAEARLARDLRVRAMETSASGALSSDTLPLPSDAVEPKSLTVMNGSKPMRVAYVSPDTLSDSQGYSAFPRVFTLIGKNIVMAPAPDSAYSYTLMYYAKLPALAANGTNWLMTNCPDVYLYGSLLQAAPYLKDDARLPVWEQLYKDAFESTEVSDDRSAQFTMRVRTDVRV</sequence>
<dbReference type="EMBL" id="CP058627">
    <property type="protein sequence ID" value="QLG87648.1"/>
    <property type="molecule type" value="Genomic_DNA"/>
</dbReference>
<dbReference type="AlphaFoldDB" id="A0A7H9BHG9"/>
<gene>
    <name evidence="1" type="ORF">HQ393_04920</name>
</gene>
<dbReference type="Proteomes" id="UP000509597">
    <property type="component" value="Chromosome"/>
</dbReference>
<reference evidence="1 2" key="1">
    <citation type="submission" date="2020-07" db="EMBL/GenBank/DDBJ databases">
        <title>Complete genome sequence of Chitinibacter sp. 2T18.</title>
        <authorList>
            <person name="Bae J.-W."/>
            <person name="Choi J.-W."/>
        </authorList>
    </citation>
    <scope>NUCLEOTIDE SEQUENCE [LARGE SCALE GENOMIC DNA]</scope>
    <source>
        <strain evidence="1 2">2T18</strain>
    </source>
</reference>
<protein>
    <submittedName>
        <fullName evidence="1">Uncharacterized protein</fullName>
    </submittedName>
</protein>
<keyword evidence="2" id="KW-1185">Reference proteome</keyword>
<evidence type="ECO:0000313" key="1">
    <source>
        <dbReference type="EMBL" id="QLG87648.1"/>
    </source>
</evidence>
<name>A0A7H9BHG9_9NEIS</name>
<dbReference type="InterPro" id="IPR056209">
    <property type="entry name" value="SU10_adaptor"/>
</dbReference>
<evidence type="ECO:0000313" key="2">
    <source>
        <dbReference type="Proteomes" id="UP000509597"/>
    </source>
</evidence>
<dbReference type="Pfam" id="PF24175">
    <property type="entry name" value="SU10_adaptor"/>
    <property type="match status" value="1"/>
</dbReference>
<dbReference type="RefSeq" id="WP_179357729.1">
    <property type="nucleotide sequence ID" value="NZ_CP058627.1"/>
</dbReference>
<accession>A0A7H9BHG9</accession>
<organism evidence="1 2">
    <name type="scientific">Chitinibacter bivalviorum</name>
    <dbReference type="NCBI Taxonomy" id="2739434"/>
    <lineage>
        <taxon>Bacteria</taxon>
        <taxon>Pseudomonadati</taxon>
        <taxon>Pseudomonadota</taxon>
        <taxon>Betaproteobacteria</taxon>
        <taxon>Neisseriales</taxon>
        <taxon>Chitinibacteraceae</taxon>
        <taxon>Chitinibacter</taxon>
    </lineage>
</organism>
<dbReference type="KEGG" id="chiz:HQ393_04920"/>
<proteinExistence type="predicted"/>